<dbReference type="Proteomes" id="UP001595752">
    <property type="component" value="Unassembled WGS sequence"/>
</dbReference>
<dbReference type="InterPro" id="IPR050452">
    <property type="entry name" value="Metacaspase"/>
</dbReference>
<sequence length="330" mass="37070">MDHKSINEEIKKAIRKTEELLNEIPGSDCPQQFDNPVQQFVNPVQQFANPVQQFANPTKKKLALIIGINYRGTEKELSGINDASDLLHKLVQDFGFNQSNIQLLIEEVATRKNILDGLERLVRELEPGDIGVFTYAGHGTQTADLPPIDEDDMLDEAIVPIDALSDRSNLIRDDEIQEILSKLAHDVHFVVIFDSCHSATGTRAQEYGALVETATREHKKLSKRFIPPTPTIKEIKEIMSDIKINNRDVSEHPLTGPNHILLAGCKANEVAFDDLTNGYFTKALIKHMEKGISYQELYDIVRGEVLNSSNNAQEPQLDGPDFLTKMNIFE</sequence>
<dbReference type="Pfam" id="PF00656">
    <property type="entry name" value="Peptidase_C14"/>
    <property type="match status" value="1"/>
</dbReference>
<evidence type="ECO:0000259" key="1">
    <source>
        <dbReference type="Pfam" id="PF00656"/>
    </source>
</evidence>
<name>A0ABV8B7R5_9BACI</name>
<evidence type="ECO:0000313" key="2">
    <source>
        <dbReference type="EMBL" id="MFC3885577.1"/>
    </source>
</evidence>
<gene>
    <name evidence="2" type="ORF">ACFOU2_19735</name>
</gene>
<evidence type="ECO:0000313" key="3">
    <source>
        <dbReference type="Proteomes" id="UP001595752"/>
    </source>
</evidence>
<protein>
    <submittedName>
        <fullName evidence="2">Caspase family protein</fullName>
    </submittedName>
</protein>
<dbReference type="SUPFAM" id="SSF52129">
    <property type="entry name" value="Caspase-like"/>
    <property type="match status" value="1"/>
</dbReference>
<dbReference type="EMBL" id="JBHRZT010000072">
    <property type="protein sequence ID" value="MFC3885577.1"/>
    <property type="molecule type" value="Genomic_DNA"/>
</dbReference>
<reference evidence="3" key="1">
    <citation type="journal article" date="2019" name="Int. J. Syst. Evol. Microbiol.">
        <title>The Global Catalogue of Microorganisms (GCM) 10K type strain sequencing project: providing services to taxonomists for standard genome sequencing and annotation.</title>
        <authorList>
            <consortium name="The Broad Institute Genomics Platform"/>
            <consortium name="The Broad Institute Genome Sequencing Center for Infectious Disease"/>
            <person name="Wu L."/>
            <person name="Ma J."/>
        </authorList>
    </citation>
    <scope>NUCLEOTIDE SEQUENCE [LARGE SCALE GENOMIC DNA]</scope>
    <source>
        <strain evidence="3">CCUG 61889</strain>
    </source>
</reference>
<accession>A0ABV8B7R5</accession>
<dbReference type="PANTHER" id="PTHR48104">
    <property type="entry name" value="METACASPASE-4"/>
    <property type="match status" value="1"/>
</dbReference>
<proteinExistence type="predicted"/>
<feature type="domain" description="Peptidase C14 caspase" evidence="1">
    <location>
        <begin position="60"/>
        <end position="318"/>
    </location>
</feature>
<dbReference type="Gene3D" id="3.40.50.1460">
    <property type="match status" value="1"/>
</dbReference>
<organism evidence="2 3">
    <name type="scientific">Bacillus songklensis</name>
    <dbReference type="NCBI Taxonomy" id="1069116"/>
    <lineage>
        <taxon>Bacteria</taxon>
        <taxon>Bacillati</taxon>
        <taxon>Bacillota</taxon>
        <taxon>Bacilli</taxon>
        <taxon>Bacillales</taxon>
        <taxon>Bacillaceae</taxon>
        <taxon>Bacillus</taxon>
    </lineage>
</organism>
<dbReference type="InterPro" id="IPR029030">
    <property type="entry name" value="Caspase-like_dom_sf"/>
</dbReference>
<dbReference type="PANTHER" id="PTHR48104:SF30">
    <property type="entry name" value="METACASPASE-1"/>
    <property type="match status" value="1"/>
</dbReference>
<keyword evidence="3" id="KW-1185">Reference proteome</keyword>
<dbReference type="InterPro" id="IPR011600">
    <property type="entry name" value="Pept_C14_caspase"/>
</dbReference>
<comment type="caution">
    <text evidence="2">The sequence shown here is derived from an EMBL/GenBank/DDBJ whole genome shotgun (WGS) entry which is preliminary data.</text>
</comment>
<dbReference type="RefSeq" id="WP_377917985.1">
    <property type="nucleotide sequence ID" value="NZ_JBHRZT010000072.1"/>
</dbReference>